<reference evidence="1" key="1">
    <citation type="submission" date="2020-11" db="EMBL/GenBank/DDBJ databases">
        <authorList>
            <consortium name="DOE Joint Genome Institute"/>
            <person name="Ahrendt S."/>
            <person name="Riley R."/>
            <person name="Andreopoulos W."/>
            <person name="Labutti K."/>
            <person name="Pangilinan J."/>
            <person name="Ruiz-Duenas F.J."/>
            <person name="Barrasa J.M."/>
            <person name="Sanchez-Garcia M."/>
            <person name="Camarero S."/>
            <person name="Miyauchi S."/>
            <person name="Serrano A."/>
            <person name="Linde D."/>
            <person name="Babiker R."/>
            <person name="Drula E."/>
            <person name="Ayuso-Fernandez I."/>
            <person name="Pacheco R."/>
            <person name="Padilla G."/>
            <person name="Ferreira P."/>
            <person name="Barriuso J."/>
            <person name="Kellner H."/>
            <person name="Castanera R."/>
            <person name="Alfaro M."/>
            <person name="Ramirez L."/>
            <person name="Pisabarro A.G."/>
            <person name="Kuo A."/>
            <person name="Tritt A."/>
            <person name="Lipzen A."/>
            <person name="He G."/>
            <person name="Yan M."/>
            <person name="Ng V."/>
            <person name="Cullen D."/>
            <person name="Martin F."/>
            <person name="Rosso M.-N."/>
            <person name="Henrissat B."/>
            <person name="Hibbett D."/>
            <person name="Martinez A.T."/>
            <person name="Grigoriev I.V."/>
        </authorList>
    </citation>
    <scope>NUCLEOTIDE SEQUENCE</scope>
    <source>
        <strain evidence="1">CBS 506.95</strain>
    </source>
</reference>
<dbReference type="AlphaFoldDB" id="A0A9P6E9U2"/>
<evidence type="ECO:0000313" key="2">
    <source>
        <dbReference type="Proteomes" id="UP000807306"/>
    </source>
</evidence>
<name>A0A9P6E9U2_9AGAR</name>
<protein>
    <submittedName>
        <fullName evidence="1">Uncharacterized protein</fullName>
    </submittedName>
</protein>
<keyword evidence="2" id="KW-1185">Reference proteome</keyword>
<accession>A0A9P6E9U2</accession>
<dbReference type="EMBL" id="MU157888">
    <property type="protein sequence ID" value="KAF9525134.1"/>
    <property type="molecule type" value="Genomic_DNA"/>
</dbReference>
<dbReference type="Proteomes" id="UP000807306">
    <property type="component" value="Unassembled WGS sequence"/>
</dbReference>
<gene>
    <name evidence="1" type="ORF">CPB83DRAFT_562833</name>
</gene>
<comment type="caution">
    <text evidence="1">The sequence shown here is derived from an EMBL/GenBank/DDBJ whole genome shotgun (WGS) entry which is preliminary data.</text>
</comment>
<organism evidence="1 2">
    <name type="scientific">Crepidotus variabilis</name>
    <dbReference type="NCBI Taxonomy" id="179855"/>
    <lineage>
        <taxon>Eukaryota</taxon>
        <taxon>Fungi</taxon>
        <taxon>Dikarya</taxon>
        <taxon>Basidiomycota</taxon>
        <taxon>Agaricomycotina</taxon>
        <taxon>Agaricomycetes</taxon>
        <taxon>Agaricomycetidae</taxon>
        <taxon>Agaricales</taxon>
        <taxon>Agaricineae</taxon>
        <taxon>Crepidotaceae</taxon>
        <taxon>Crepidotus</taxon>
    </lineage>
</organism>
<sequence>MNQPFDALFGPLAQQALLQLIAGIPSISFASFSPNLIVMFNEDMPIPTVYNLLEACVNTVQELELQTIYSSSSLYTRAMLDPSRFKTLRTLRTIYEAHENNWKAAQLFTYIKASLETTSKILASTSTTSKVTDIELKMNCHGRISELPSTGYGRKFTVQYARIAGLDPNKLLAQHPALATVTLILVLPQIQVFSGDAKQAKLTFGTFMKICLETALINSFEPTSRTTDALAKPVSYKICTGSDSGSDI</sequence>
<proteinExistence type="predicted"/>
<evidence type="ECO:0000313" key="1">
    <source>
        <dbReference type="EMBL" id="KAF9525134.1"/>
    </source>
</evidence>